<dbReference type="PROSITE" id="PS51257">
    <property type="entry name" value="PROKAR_LIPOPROTEIN"/>
    <property type="match status" value="1"/>
</dbReference>
<dbReference type="AlphaFoldDB" id="A0AAX1N4S2"/>
<accession>A0AAX1N4S2</accession>
<evidence type="ECO:0000313" key="2">
    <source>
        <dbReference type="Proteomes" id="UP000678679"/>
    </source>
</evidence>
<evidence type="ECO:0008006" key="3">
    <source>
        <dbReference type="Google" id="ProtNLM"/>
    </source>
</evidence>
<gene>
    <name evidence="1" type="ORF">KMW28_02645</name>
</gene>
<proteinExistence type="predicted"/>
<dbReference type="Proteomes" id="UP000678679">
    <property type="component" value="Chromosome 1"/>
</dbReference>
<sequence>MKKLLTFIVSIFLIIGCTEKENMQPEGNWDLSNPSLMTPSNGETVDLIQEFPDETIDFEWTAAVNSAGYDVSYQIVVLPDTATSSENPLLKVLSDDNGKALTGSISYQSIDQILSAQCIPAGSEVSIKVGVVASSMERKTEDLININVVRFQTETLPAQLFLTGSATEVGVERAEAIPFKRLPNADGSASNVYEVYSKLSVDGSFYMVDKASDEASIFGINEANLIEKCGNEITVDEEKVYRLKVDLENGTYELRDFTEIELFGAPPSDSGDWTGLAFTYQGMGIYTAVGDFKQTGGYLFRKTDTWENIFKHVSGSSNTLILEEDKDAQGVEVSDMNFDGEIGEYTITIDLSSTAYTYTLDKTYVPPTGPESLFYIPSEGDAVEMIKDGNRFKLPVHVALQTLSTFKLNSSADGSGTYYSINGAIGQTDDASWDNVTGEVELQEGEADITVALDQAYMLTVDFDDSNIQWQFYNVKLFHWSDWDEREEIVMTYQHPFTYVLQGASLKAGFDSKFISPWDIEFGSYNADGSTDDATAMSGTTTNKPKVDTGDGVEVENFKFITVDGTYNVELVVNADLVHGTYSVTQ</sequence>
<evidence type="ECO:0000313" key="1">
    <source>
        <dbReference type="EMBL" id="QWG02490.1"/>
    </source>
</evidence>
<keyword evidence="2" id="KW-1185">Reference proteome</keyword>
<reference evidence="1 2" key="1">
    <citation type="submission" date="2021-05" db="EMBL/GenBank/DDBJ databases">
        <title>Comparative genomic studies on the polysaccharide-degrading batcterial strains of the Flammeovirga genus.</title>
        <authorList>
            <person name="Zewei F."/>
            <person name="Zheng Z."/>
            <person name="Yu L."/>
            <person name="Ruyue G."/>
            <person name="Yanhong M."/>
            <person name="Yuanyuan C."/>
            <person name="Jingyan G."/>
            <person name="Wenjun H."/>
        </authorList>
    </citation>
    <scope>NUCLEOTIDE SEQUENCE [LARGE SCALE GENOMIC DNA]</scope>
    <source>
        <strain evidence="1 2">NBRC:100898</strain>
    </source>
</reference>
<organism evidence="1 2">
    <name type="scientific">Flammeovirga yaeyamensis</name>
    <dbReference type="NCBI Taxonomy" id="367791"/>
    <lineage>
        <taxon>Bacteria</taxon>
        <taxon>Pseudomonadati</taxon>
        <taxon>Bacteroidota</taxon>
        <taxon>Cytophagia</taxon>
        <taxon>Cytophagales</taxon>
        <taxon>Flammeovirgaceae</taxon>
        <taxon>Flammeovirga</taxon>
    </lineage>
</organism>
<dbReference type="RefSeq" id="WP_169665010.1">
    <property type="nucleotide sequence ID" value="NZ_CP076132.1"/>
</dbReference>
<dbReference type="KEGG" id="fya:KMW28_02645"/>
<name>A0AAX1N4S2_9BACT</name>
<dbReference type="EMBL" id="CP076132">
    <property type="protein sequence ID" value="QWG02490.1"/>
    <property type="molecule type" value="Genomic_DNA"/>
</dbReference>
<protein>
    <recommendedName>
        <fullName evidence="3">SusE outer membrane protein domain-containing protein</fullName>
    </recommendedName>
</protein>